<reference evidence="7 8" key="1">
    <citation type="submission" date="2018-05" db="EMBL/GenBank/DDBJ databases">
        <title>Amnibacterium sp. M8JJ-5, whole genome shotgun sequence.</title>
        <authorList>
            <person name="Tuo L."/>
        </authorList>
    </citation>
    <scope>NUCLEOTIDE SEQUENCE [LARGE SCALE GENOMIC DNA]</scope>
    <source>
        <strain evidence="7 8">M8JJ-5</strain>
    </source>
</reference>
<dbReference type="GO" id="GO:0046654">
    <property type="term" value="P:tetrahydrofolate biosynthetic process"/>
    <property type="evidence" value="ECO:0007669"/>
    <property type="project" value="UniProtKB-UniRule"/>
</dbReference>
<keyword evidence="5" id="KW-0479">Metal-binding</keyword>
<dbReference type="PROSITE" id="PS00860">
    <property type="entry name" value="GTP_CYCLOHYDROL_1_2"/>
    <property type="match status" value="1"/>
</dbReference>
<evidence type="ECO:0000256" key="4">
    <source>
        <dbReference type="ARBA" id="ARBA00022801"/>
    </source>
</evidence>
<comment type="caution">
    <text evidence="7">The sequence shown here is derived from an EMBL/GenBank/DDBJ whole genome shotgun (WGS) entry which is preliminary data.</text>
</comment>
<dbReference type="InterPro" id="IPR018234">
    <property type="entry name" value="GTP_CycHdrlase_I_CS"/>
</dbReference>
<evidence type="ECO:0000256" key="2">
    <source>
        <dbReference type="ARBA" id="ARBA00005080"/>
    </source>
</evidence>
<dbReference type="GO" id="GO:0003934">
    <property type="term" value="F:GTP cyclohydrolase I activity"/>
    <property type="evidence" value="ECO:0007669"/>
    <property type="project" value="UniProtKB-UniRule"/>
</dbReference>
<dbReference type="InterPro" id="IPR043134">
    <property type="entry name" value="GTP-CH-I_N"/>
</dbReference>
<dbReference type="Gene3D" id="3.30.1130.10">
    <property type="match status" value="1"/>
</dbReference>
<dbReference type="Pfam" id="PF01227">
    <property type="entry name" value="GTP_cyclohydroI"/>
    <property type="match status" value="1"/>
</dbReference>
<keyword evidence="5" id="KW-0547">Nucleotide-binding</keyword>
<proteinExistence type="inferred from homology"/>
<dbReference type="UniPathway" id="UPA00848">
    <property type="reaction ID" value="UER00151"/>
</dbReference>
<dbReference type="InterPro" id="IPR043133">
    <property type="entry name" value="GTP-CH-I_C/QueF"/>
</dbReference>
<dbReference type="Proteomes" id="UP000244893">
    <property type="component" value="Unassembled WGS sequence"/>
</dbReference>
<dbReference type="PANTHER" id="PTHR11109:SF7">
    <property type="entry name" value="GTP CYCLOHYDROLASE 1"/>
    <property type="match status" value="1"/>
</dbReference>
<gene>
    <name evidence="5" type="primary">folE</name>
    <name evidence="7" type="ORF">DDQ50_01440</name>
</gene>
<comment type="catalytic activity">
    <reaction evidence="1 5">
        <text>GTP + H2O = 7,8-dihydroneopterin 3'-triphosphate + formate + H(+)</text>
        <dbReference type="Rhea" id="RHEA:17473"/>
        <dbReference type="ChEBI" id="CHEBI:15377"/>
        <dbReference type="ChEBI" id="CHEBI:15378"/>
        <dbReference type="ChEBI" id="CHEBI:15740"/>
        <dbReference type="ChEBI" id="CHEBI:37565"/>
        <dbReference type="ChEBI" id="CHEBI:58462"/>
        <dbReference type="EC" id="3.5.4.16"/>
    </reaction>
</comment>
<name>A0A2V1HSA3_9MICO</name>
<organism evidence="7 8">
    <name type="scientific">Amnibacterium flavum</name>
    <dbReference type="NCBI Taxonomy" id="2173173"/>
    <lineage>
        <taxon>Bacteria</taxon>
        <taxon>Bacillati</taxon>
        <taxon>Actinomycetota</taxon>
        <taxon>Actinomycetes</taxon>
        <taxon>Micrococcales</taxon>
        <taxon>Microbacteriaceae</taxon>
        <taxon>Amnibacterium</taxon>
    </lineage>
</organism>
<dbReference type="NCBIfam" id="NF006826">
    <property type="entry name" value="PRK09347.1-3"/>
    <property type="match status" value="1"/>
</dbReference>
<dbReference type="GO" id="GO:0005525">
    <property type="term" value="F:GTP binding"/>
    <property type="evidence" value="ECO:0007669"/>
    <property type="project" value="UniProtKB-KW"/>
</dbReference>
<dbReference type="GO" id="GO:0008270">
    <property type="term" value="F:zinc ion binding"/>
    <property type="evidence" value="ECO:0007669"/>
    <property type="project" value="UniProtKB-UniRule"/>
</dbReference>
<feature type="domain" description="GTP cyclohydrolase I" evidence="6">
    <location>
        <begin position="7"/>
        <end position="175"/>
    </location>
</feature>
<dbReference type="AlphaFoldDB" id="A0A2V1HSA3"/>
<dbReference type="HAMAP" id="MF_00223">
    <property type="entry name" value="FolE"/>
    <property type="match status" value="1"/>
</dbReference>
<dbReference type="FunFam" id="3.30.1130.10:FF:000001">
    <property type="entry name" value="GTP cyclohydrolase 1"/>
    <property type="match status" value="1"/>
</dbReference>
<keyword evidence="8" id="KW-1185">Reference proteome</keyword>
<evidence type="ECO:0000256" key="5">
    <source>
        <dbReference type="HAMAP-Rule" id="MF_00223"/>
    </source>
</evidence>
<dbReference type="EMBL" id="QEOP01000001">
    <property type="protein sequence ID" value="PVZ95221.1"/>
    <property type="molecule type" value="Genomic_DNA"/>
</dbReference>
<keyword evidence="5" id="KW-0862">Zinc</keyword>
<dbReference type="SUPFAM" id="SSF55620">
    <property type="entry name" value="Tetrahydrobiopterin biosynthesis enzymes-like"/>
    <property type="match status" value="1"/>
</dbReference>
<sequence length="193" mass="20385">MDADRIRRAVGELLAAIGEDSTRDGLRETPDHVAAAYAELFSGVGVDAAAYLDEASDVLDLTVGAEPVILRDIPFRSTCEHHLLPFEGTVSLAYLPRARVTGLGRLARVVDAVASRPQIQERLTEEIADAIHRGLDADGALVIVTASHACLWARGSRTRGASVVTIAGRGEYSSGEGRRDVLPLLTGSSEAAG</sequence>
<dbReference type="OrthoDB" id="9801207at2"/>
<evidence type="ECO:0000259" key="6">
    <source>
        <dbReference type="Pfam" id="PF01227"/>
    </source>
</evidence>
<evidence type="ECO:0000313" key="8">
    <source>
        <dbReference type="Proteomes" id="UP000244893"/>
    </source>
</evidence>
<keyword evidence="3 5" id="KW-0554">One-carbon metabolism</keyword>
<dbReference type="EC" id="3.5.4.16" evidence="5"/>
<dbReference type="InterPro" id="IPR020602">
    <property type="entry name" value="GTP_CycHdrlase_I_dom"/>
</dbReference>
<feature type="binding site" evidence="5">
    <location>
        <position position="82"/>
    </location>
    <ligand>
        <name>Zn(2+)</name>
        <dbReference type="ChEBI" id="CHEBI:29105"/>
    </ligand>
</feature>
<dbReference type="GO" id="GO:0006729">
    <property type="term" value="P:tetrahydrobiopterin biosynthetic process"/>
    <property type="evidence" value="ECO:0007669"/>
    <property type="project" value="TreeGrafter"/>
</dbReference>
<comment type="pathway">
    <text evidence="2 5">Cofactor biosynthesis; 7,8-dihydroneopterin triphosphate biosynthesis; 7,8-dihydroneopterin triphosphate from GTP: step 1/1.</text>
</comment>
<dbReference type="InterPro" id="IPR001474">
    <property type="entry name" value="GTP_CycHdrlase_I"/>
</dbReference>
<dbReference type="Gene3D" id="1.10.286.10">
    <property type="match status" value="1"/>
</dbReference>
<dbReference type="PROSITE" id="PS00859">
    <property type="entry name" value="GTP_CYCLOHYDROL_1_1"/>
    <property type="match status" value="1"/>
</dbReference>
<evidence type="ECO:0000313" key="7">
    <source>
        <dbReference type="EMBL" id="PVZ95221.1"/>
    </source>
</evidence>
<comment type="similarity">
    <text evidence="5">Belongs to the GTP cyclohydrolase I family.</text>
</comment>
<evidence type="ECO:0000256" key="3">
    <source>
        <dbReference type="ARBA" id="ARBA00022563"/>
    </source>
</evidence>
<accession>A0A2V1HSA3</accession>
<evidence type="ECO:0000256" key="1">
    <source>
        <dbReference type="ARBA" id="ARBA00001052"/>
    </source>
</evidence>
<feature type="binding site" evidence="5">
    <location>
        <position position="79"/>
    </location>
    <ligand>
        <name>Zn(2+)</name>
        <dbReference type="ChEBI" id="CHEBI:29105"/>
    </ligand>
</feature>
<dbReference type="PANTHER" id="PTHR11109">
    <property type="entry name" value="GTP CYCLOHYDROLASE I"/>
    <property type="match status" value="1"/>
</dbReference>
<dbReference type="GO" id="GO:0005737">
    <property type="term" value="C:cytoplasm"/>
    <property type="evidence" value="ECO:0007669"/>
    <property type="project" value="TreeGrafter"/>
</dbReference>
<comment type="subunit">
    <text evidence="5">Homopolymer.</text>
</comment>
<protein>
    <recommendedName>
        <fullName evidence="5">GTP cyclohydrolase 1</fullName>
        <ecNumber evidence="5">3.5.4.16</ecNumber>
    </recommendedName>
    <alternativeName>
        <fullName evidence="5">GTP cyclohydrolase I</fullName>
        <shortName evidence="5">GTP-CH-I</shortName>
    </alternativeName>
</protein>
<feature type="binding site" evidence="5">
    <location>
        <position position="150"/>
    </location>
    <ligand>
        <name>Zn(2+)</name>
        <dbReference type="ChEBI" id="CHEBI:29105"/>
    </ligand>
</feature>
<keyword evidence="4 5" id="KW-0378">Hydrolase</keyword>
<keyword evidence="5" id="KW-0342">GTP-binding</keyword>
<dbReference type="GO" id="GO:0006730">
    <property type="term" value="P:one-carbon metabolic process"/>
    <property type="evidence" value="ECO:0007669"/>
    <property type="project" value="UniProtKB-UniRule"/>
</dbReference>